<feature type="compositionally biased region" description="Basic and acidic residues" evidence="1">
    <location>
        <begin position="1"/>
        <end position="16"/>
    </location>
</feature>
<feature type="region of interest" description="Disordered" evidence="1">
    <location>
        <begin position="1"/>
        <end position="126"/>
    </location>
</feature>
<accession>A0A6J4NNS4</accession>
<feature type="non-terminal residue" evidence="2">
    <location>
        <position position="1"/>
    </location>
</feature>
<feature type="compositionally biased region" description="Basic residues" evidence="1">
    <location>
        <begin position="19"/>
        <end position="35"/>
    </location>
</feature>
<protein>
    <submittedName>
        <fullName evidence="2">Uncharacterized protein</fullName>
    </submittedName>
</protein>
<evidence type="ECO:0000313" key="2">
    <source>
        <dbReference type="EMBL" id="CAA9388580.1"/>
    </source>
</evidence>
<gene>
    <name evidence="2" type="ORF">AVDCRST_MAG60-1379</name>
</gene>
<feature type="compositionally biased region" description="Low complexity" evidence="1">
    <location>
        <begin position="36"/>
        <end position="69"/>
    </location>
</feature>
<evidence type="ECO:0000256" key="1">
    <source>
        <dbReference type="SAM" id="MobiDB-lite"/>
    </source>
</evidence>
<dbReference type="EMBL" id="CADCUN010000148">
    <property type="protein sequence ID" value="CAA9388580.1"/>
    <property type="molecule type" value="Genomic_DNA"/>
</dbReference>
<organism evidence="2">
    <name type="scientific">uncultured Nocardioides sp</name>
    <dbReference type="NCBI Taxonomy" id="198441"/>
    <lineage>
        <taxon>Bacteria</taxon>
        <taxon>Bacillati</taxon>
        <taxon>Actinomycetota</taxon>
        <taxon>Actinomycetes</taxon>
        <taxon>Propionibacteriales</taxon>
        <taxon>Nocardioidaceae</taxon>
        <taxon>Nocardioides</taxon>
        <taxon>environmental samples</taxon>
    </lineage>
</organism>
<reference evidence="2" key="1">
    <citation type="submission" date="2020-02" db="EMBL/GenBank/DDBJ databases">
        <authorList>
            <person name="Meier V. D."/>
        </authorList>
    </citation>
    <scope>NUCLEOTIDE SEQUENCE</scope>
    <source>
        <strain evidence="2">AVDCRST_MAG60</strain>
    </source>
</reference>
<proteinExistence type="predicted"/>
<dbReference type="AlphaFoldDB" id="A0A6J4NNS4"/>
<name>A0A6J4NNS4_9ACTN</name>
<feature type="compositionally biased region" description="Basic and acidic residues" evidence="1">
    <location>
        <begin position="70"/>
        <end position="85"/>
    </location>
</feature>
<sequence>GPTDRRCRAGGRHDQAGRPLRRRPSRSRGVRRAAGRRVVGPHPGRPGPALLGPAADPATGGRRPAGTRGAPRDVTVRADAGDRRAGRGGGARGSAPGAGHRGRVDAVPASAPSGTPLARSDGPLPL</sequence>
<feature type="non-terminal residue" evidence="2">
    <location>
        <position position="126"/>
    </location>
</feature>